<feature type="domain" description="Ionotropic glutamate receptor C-terminal" evidence="18">
    <location>
        <begin position="430"/>
        <end position="782"/>
    </location>
</feature>
<organism evidence="19 20">
    <name type="scientific">Aquilegia coerulea</name>
    <name type="common">Rocky mountain columbine</name>
    <dbReference type="NCBI Taxonomy" id="218851"/>
    <lineage>
        <taxon>Eukaryota</taxon>
        <taxon>Viridiplantae</taxon>
        <taxon>Streptophyta</taxon>
        <taxon>Embryophyta</taxon>
        <taxon>Tracheophyta</taxon>
        <taxon>Spermatophyta</taxon>
        <taxon>Magnoliopsida</taxon>
        <taxon>Ranunculales</taxon>
        <taxon>Ranunculaceae</taxon>
        <taxon>Thalictroideae</taxon>
        <taxon>Aquilegia</taxon>
    </lineage>
</organism>
<feature type="transmembrane region" description="Helical" evidence="17">
    <location>
        <begin position="807"/>
        <end position="828"/>
    </location>
</feature>
<dbReference type="InterPro" id="IPR017103">
    <property type="entry name" value="Iontropic_Glu_rcpt_pln"/>
</dbReference>
<dbReference type="FunFam" id="1.10.287.70:FF:000037">
    <property type="entry name" value="Glutamate receptor"/>
    <property type="match status" value="1"/>
</dbReference>
<dbReference type="PANTHER" id="PTHR34836">
    <property type="entry name" value="OS06G0188250 PROTEIN"/>
    <property type="match status" value="1"/>
</dbReference>
<dbReference type="SUPFAM" id="SSF53822">
    <property type="entry name" value="Periplasmic binding protein-like I"/>
    <property type="match status" value="1"/>
</dbReference>
<evidence type="ECO:0000259" key="18">
    <source>
        <dbReference type="SMART" id="SM00079"/>
    </source>
</evidence>
<evidence type="ECO:0000256" key="8">
    <source>
        <dbReference type="ARBA" id="ARBA00023065"/>
    </source>
</evidence>
<dbReference type="GO" id="GO:0015276">
    <property type="term" value="F:ligand-gated monoatomic ion channel activity"/>
    <property type="evidence" value="ECO:0007669"/>
    <property type="project" value="InterPro"/>
</dbReference>
<dbReference type="CDD" id="cd13686">
    <property type="entry name" value="GluR_Plant"/>
    <property type="match status" value="1"/>
</dbReference>
<evidence type="ECO:0000256" key="10">
    <source>
        <dbReference type="ARBA" id="ARBA00023170"/>
    </source>
</evidence>
<dbReference type="Gene3D" id="3.40.50.2300">
    <property type="match status" value="3"/>
</dbReference>
<dbReference type="GO" id="GO:0016020">
    <property type="term" value="C:membrane"/>
    <property type="evidence" value="ECO:0007669"/>
    <property type="project" value="UniProtKB-SubCell"/>
</dbReference>
<evidence type="ECO:0000256" key="14">
    <source>
        <dbReference type="ARBA" id="ARBA00049638"/>
    </source>
</evidence>
<protein>
    <recommendedName>
        <fullName evidence="15">Glutamate receptor</fullName>
    </recommendedName>
</protein>
<dbReference type="EMBL" id="KZ305048">
    <property type="protein sequence ID" value="PIA37059.1"/>
    <property type="molecule type" value="Genomic_DNA"/>
</dbReference>
<keyword evidence="7 17" id="KW-1133">Transmembrane helix</keyword>
<keyword evidence="4 15" id="KW-0813">Transport</keyword>
<evidence type="ECO:0000256" key="1">
    <source>
        <dbReference type="ARBA" id="ARBA00004141"/>
    </source>
</evidence>
<accession>A0A2G5D0M1</accession>
<evidence type="ECO:0000256" key="4">
    <source>
        <dbReference type="ARBA" id="ARBA00022448"/>
    </source>
</evidence>
<dbReference type="FunFam" id="3.40.50.2300:FF:000081">
    <property type="entry name" value="Glutamate receptor"/>
    <property type="match status" value="1"/>
</dbReference>
<comment type="subcellular location">
    <subcellularLocation>
        <location evidence="1">Membrane</location>
        <topology evidence="1">Multi-pass membrane protein</topology>
    </subcellularLocation>
</comment>
<dbReference type="InterPro" id="IPR028082">
    <property type="entry name" value="Peripla_BP_I"/>
</dbReference>
<dbReference type="InterPro" id="IPR044440">
    <property type="entry name" value="GABAb_receptor_plant_PBP1"/>
</dbReference>
<keyword evidence="16" id="KW-1015">Disulfide bond</keyword>
<evidence type="ECO:0000256" key="6">
    <source>
        <dbReference type="ARBA" id="ARBA00022729"/>
    </source>
</evidence>
<evidence type="ECO:0000256" key="17">
    <source>
        <dbReference type="SAM" id="Phobius"/>
    </source>
</evidence>
<dbReference type="PIRSF" id="PIRSF037090">
    <property type="entry name" value="Iontro_Glu-like_rcpt_pln"/>
    <property type="match status" value="1"/>
</dbReference>
<dbReference type="CDD" id="cd19990">
    <property type="entry name" value="PBP1_GABAb_receptor_plant"/>
    <property type="match status" value="1"/>
</dbReference>
<dbReference type="STRING" id="218851.A0A2G5D0M1"/>
<dbReference type="AlphaFoldDB" id="A0A2G5D0M1"/>
<dbReference type="SMART" id="SM00079">
    <property type="entry name" value="PBPe"/>
    <property type="match status" value="1"/>
</dbReference>
<feature type="transmembrane region" description="Helical" evidence="17">
    <location>
        <begin position="592"/>
        <end position="610"/>
    </location>
</feature>
<dbReference type="Gene3D" id="1.10.287.70">
    <property type="match status" value="1"/>
</dbReference>
<dbReference type="SUPFAM" id="SSF53850">
    <property type="entry name" value="Periplasmic binding protein-like II"/>
    <property type="match status" value="1"/>
</dbReference>
<dbReference type="OrthoDB" id="5984008at2759"/>
<dbReference type="Gene3D" id="3.40.190.10">
    <property type="entry name" value="Periplasmic binding protein-like II"/>
    <property type="match status" value="2"/>
</dbReference>
<evidence type="ECO:0000256" key="11">
    <source>
        <dbReference type="ARBA" id="ARBA00023180"/>
    </source>
</evidence>
<comment type="subunit">
    <text evidence="3">May form heteromers.</text>
</comment>
<dbReference type="Pfam" id="PF00060">
    <property type="entry name" value="Lig_chan"/>
    <property type="match status" value="1"/>
</dbReference>
<keyword evidence="5 17" id="KW-0812">Transmembrane</keyword>
<dbReference type="FunFam" id="3.40.50.2300:FF:000195">
    <property type="entry name" value="Glutamate receptor"/>
    <property type="match status" value="1"/>
</dbReference>
<comment type="function">
    <text evidence="15">Glutamate-gated receptor that probably acts as non-selective cation channel.</text>
</comment>
<feature type="transmembrane region" description="Helical" evidence="17">
    <location>
        <begin position="622"/>
        <end position="640"/>
    </location>
</feature>
<evidence type="ECO:0000313" key="19">
    <source>
        <dbReference type="EMBL" id="PIA37059.1"/>
    </source>
</evidence>
<dbReference type="Proteomes" id="UP000230069">
    <property type="component" value="Unassembled WGS sequence"/>
</dbReference>
<evidence type="ECO:0000256" key="7">
    <source>
        <dbReference type="ARBA" id="ARBA00022989"/>
    </source>
</evidence>
<feature type="disulfide bond" evidence="16">
    <location>
        <begin position="730"/>
        <end position="786"/>
    </location>
</feature>
<name>A0A2G5D0M1_AQUCA</name>
<evidence type="ECO:0000256" key="3">
    <source>
        <dbReference type="ARBA" id="ARBA00011095"/>
    </source>
</evidence>
<comment type="similarity">
    <text evidence="2 15">Belongs to the glutamate-gated ion channel (TC 1.A.10.1) family.</text>
</comment>
<evidence type="ECO:0000256" key="2">
    <source>
        <dbReference type="ARBA" id="ARBA00008685"/>
    </source>
</evidence>
<evidence type="ECO:0000256" key="12">
    <source>
        <dbReference type="ARBA" id="ARBA00023286"/>
    </source>
</evidence>
<keyword evidence="9 15" id="KW-0472">Membrane</keyword>
<dbReference type="InParanoid" id="A0A2G5D0M1"/>
<keyword evidence="6" id="KW-0732">Signal</keyword>
<dbReference type="PRINTS" id="PR00248">
    <property type="entry name" value="GPCRMGR"/>
</dbReference>
<sequence>MSKIDVGVILDLGPLDGKMMESCISMALKDYYSMHNYTTQLVLHTRDSHGDVVDAGSSAIDLIKNLQVQAILGPQSSSEAKFVVDIGNKTRVPIISFSATSPSISSTKTPYFIRTALNDSTQVKAIAAIVEAFGWREIVPVYEDTDYGKDMIPYLNDAIQDVNARVPYRSIISPSSTAVQIQNELHRLMAMQTRVFVVHMRPALSSQLFLIAKKVGMMTEGYVWIMTDSFTDHMISMNASVVNSMQGVLGINPYFHKSKSLDNFRSKWRRKIFQENHDIHDADMSVWGLWAYDSVWALATAIEKVNTVSPRFNNLNDRRNSTDLEALGVSQIGPKLLETILQTNLNGLSGKFWLKDGQLQSSAFNIVNVIGKGGRNIGFWSPTLGISRKLNLTTGKNIYKTDKGDLGPIIWPGDTTKEPKGWELPADEKKLKIGVPVKDGFSEFVKVTKDPDTNATTVTGFCIDVFEAVIGSMPYAIPYEFVPFAKENDKIESAGNYNTLVKQISIQKYDGVVGDVTIVAERSLLVDFTLPFTDSGVSMVVPIKNDRRKNAWIFLKPLTGDLWLTTGAFFILTGFVVWVLEHRVNGEFRGKPMEQVGIIFFFSFSTLVFAHKERLISNLARFVVIIWIFVVLILTSSYTASLTSMLTVQKLQPTVTDINDLIKNGDFIGYQKDSFVLELIQHMGVHQSKLKPYATVDEFHKALKRGSRNGGVSAIVDEIPYIKILLAKYCKKYMMVGPTHRTAGFGFAFPKGSPFVPDISRIILNVTQGKKMNTIDDTWFGKQVNCSEQESSNIFSESLTLDDFKGLFLIAGVASSVAFLIFLSIFLFEQRNILTSEGSISQKLSSLAKQFITEKHISTHGSKKMCPFGCRTTGTKESIKAGYDASSPQSPTTTVSLHQEDIVFASEESFPWTEPGTPIQHPTSFIEMTSIN</sequence>
<comment type="function">
    <text evidence="14">Glutamate-gated receptor that probably acts as a non-selective cation channel. May be involved in light-signal transduction and calcium homeostasis via the regulation of calcium influx into cells.</text>
</comment>
<evidence type="ECO:0000256" key="15">
    <source>
        <dbReference type="PIRNR" id="PIRNR037090"/>
    </source>
</evidence>
<evidence type="ECO:0000313" key="20">
    <source>
        <dbReference type="Proteomes" id="UP000230069"/>
    </source>
</evidence>
<dbReference type="PANTHER" id="PTHR34836:SF1">
    <property type="entry name" value="OS09G0428600 PROTEIN"/>
    <property type="match status" value="1"/>
</dbReference>
<keyword evidence="8 15" id="KW-0406">Ion transport</keyword>
<dbReference type="GO" id="GO:0004930">
    <property type="term" value="F:G protein-coupled receptor activity"/>
    <property type="evidence" value="ECO:0007669"/>
    <property type="project" value="InterPro"/>
</dbReference>
<proteinExistence type="inferred from homology"/>
<dbReference type="InterPro" id="IPR001320">
    <property type="entry name" value="Iontro_rcpt_C"/>
</dbReference>
<keyword evidence="12 15" id="KW-1071">Ligand-gated ion channel</keyword>
<evidence type="ECO:0000256" key="9">
    <source>
        <dbReference type="ARBA" id="ARBA00023136"/>
    </source>
</evidence>
<evidence type="ECO:0000256" key="16">
    <source>
        <dbReference type="PIRSR" id="PIRSR037090-50"/>
    </source>
</evidence>
<gene>
    <name evidence="19" type="ORF">AQUCO_03100071v1</name>
</gene>
<evidence type="ECO:0000256" key="13">
    <source>
        <dbReference type="ARBA" id="ARBA00023303"/>
    </source>
</evidence>
<dbReference type="FunFam" id="3.40.190.10:FF:000195">
    <property type="entry name" value="Glutamate receptor 2.7"/>
    <property type="match status" value="1"/>
</dbReference>
<dbReference type="Pfam" id="PF10613">
    <property type="entry name" value="Lig_chan-Glu_bd"/>
    <property type="match status" value="1"/>
</dbReference>
<keyword evidence="20" id="KW-1185">Reference proteome</keyword>
<keyword evidence="11" id="KW-0325">Glycoprotein</keyword>
<dbReference type="FunCoup" id="A0A2G5D0M1">
    <property type="interactions" value="134"/>
</dbReference>
<keyword evidence="13 15" id="KW-0407">Ion channel</keyword>
<keyword evidence="10 15" id="KW-0675">Receptor</keyword>
<dbReference type="InterPro" id="IPR015683">
    <property type="entry name" value="Ionotropic_Glu_rcpt"/>
</dbReference>
<feature type="transmembrane region" description="Helical" evidence="17">
    <location>
        <begin position="562"/>
        <end position="580"/>
    </location>
</feature>
<dbReference type="FunFam" id="3.40.190.10:FF:000103">
    <property type="entry name" value="Glutamate receptor"/>
    <property type="match status" value="1"/>
</dbReference>
<dbReference type="Pfam" id="PF01094">
    <property type="entry name" value="ANF_receptor"/>
    <property type="match status" value="1"/>
</dbReference>
<evidence type="ECO:0000256" key="5">
    <source>
        <dbReference type="ARBA" id="ARBA00022692"/>
    </source>
</evidence>
<dbReference type="InterPro" id="IPR019594">
    <property type="entry name" value="Glu/Gly-bd"/>
</dbReference>
<reference evidence="19 20" key="1">
    <citation type="submission" date="2017-09" db="EMBL/GenBank/DDBJ databases">
        <title>WGS assembly of Aquilegia coerulea Goldsmith.</title>
        <authorList>
            <person name="Hodges S."/>
            <person name="Kramer E."/>
            <person name="Nordborg M."/>
            <person name="Tomkins J."/>
            <person name="Borevitz J."/>
            <person name="Derieg N."/>
            <person name="Yan J."/>
            <person name="Mihaltcheva S."/>
            <person name="Hayes R.D."/>
            <person name="Rokhsar D."/>
        </authorList>
    </citation>
    <scope>NUCLEOTIDE SEQUENCE [LARGE SCALE GENOMIC DNA]</scope>
    <source>
        <strain evidence="20">cv. Goldsmith</strain>
    </source>
</reference>
<dbReference type="InterPro" id="IPR001828">
    <property type="entry name" value="ANF_lig-bd_rcpt"/>
</dbReference>
<dbReference type="InterPro" id="IPR000337">
    <property type="entry name" value="GPCR_3"/>
</dbReference>